<dbReference type="PANTHER" id="PTHR44163">
    <property type="entry name" value="U3 SMALL NUCLEOLAR RNA-ASSOCIATED PROTEIN 4 HOMOLOG"/>
    <property type="match status" value="1"/>
</dbReference>
<dbReference type="OrthoDB" id="8883818at2759"/>
<gene>
    <name evidence="3" type="ORF">AX774_g3461</name>
    <name evidence="2" type="ORF">AX774_g3823</name>
    <name evidence="1" type="ORF">AX774_g7672</name>
</gene>
<dbReference type="Gene3D" id="2.130.10.10">
    <property type="entry name" value="YVTN repeat-like/Quinoprotein amine dehydrogenase"/>
    <property type="match status" value="1"/>
</dbReference>
<dbReference type="EMBL" id="LSSK01000527">
    <property type="protein sequence ID" value="OMH83039.1"/>
    <property type="molecule type" value="Genomic_DNA"/>
</dbReference>
<comment type="caution">
    <text evidence="1">The sequence shown here is derived from an EMBL/GenBank/DDBJ whole genome shotgun (WGS) entry which is preliminary data.</text>
</comment>
<protein>
    <submittedName>
        <fullName evidence="1">U3 small nucleolar RNA-associated protein 4</fullName>
    </submittedName>
</protein>
<dbReference type="GO" id="GO:0003723">
    <property type="term" value="F:RNA binding"/>
    <property type="evidence" value="ECO:0007669"/>
    <property type="project" value="TreeGrafter"/>
</dbReference>
<evidence type="ECO:0000313" key="2">
    <source>
        <dbReference type="EMBL" id="OMH82701.1"/>
    </source>
</evidence>
<dbReference type="EMBL" id="LSSK01001727">
    <property type="protein sequence ID" value="OMH78918.1"/>
    <property type="molecule type" value="Genomic_DNA"/>
</dbReference>
<evidence type="ECO:0000313" key="1">
    <source>
        <dbReference type="EMBL" id="OMH78918.1"/>
    </source>
</evidence>
<dbReference type="Proteomes" id="UP000188320">
    <property type="component" value="Unassembled WGS sequence"/>
</dbReference>
<dbReference type="SUPFAM" id="SSF50978">
    <property type="entry name" value="WD40 repeat-like"/>
    <property type="match status" value="1"/>
</dbReference>
<dbReference type="GO" id="GO:0034455">
    <property type="term" value="C:t-UTP complex"/>
    <property type="evidence" value="ECO:0007669"/>
    <property type="project" value="TreeGrafter"/>
</dbReference>
<dbReference type="AlphaFoldDB" id="A0A1R1PDC9"/>
<evidence type="ECO:0000313" key="4">
    <source>
        <dbReference type="Proteomes" id="UP000188320"/>
    </source>
</evidence>
<name>A0A1R1PDC9_ZANCU</name>
<proteinExistence type="predicted"/>
<reference evidence="4" key="2">
    <citation type="submission" date="2017-01" db="EMBL/GenBank/DDBJ databases">
        <authorList>
            <person name="Wang Y."/>
            <person name="White M."/>
            <person name="Kvist S."/>
            <person name="Moncalvo J.-M."/>
        </authorList>
    </citation>
    <scope>NUCLEOTIDE SEQUENCE [LARGE SCALE GENOMIC DNA]</scope>
    <source>
        <strain evidence="4">COL-18-3</strain>
    </source>
</reference>
<dbReference type="InterPro" id="IPR046351">
    <property type="entry name" value="UTP4"/>
</dbReference>
<reference evidence="1" key="1">
    <citation type="submission" date="2017-01" db="EMBL/GenBank/DDBJ databases">
        <authorList>
            <person name="Mah S.A."/>
            <person name="Swanson W.J."/>
            <person name="Moy G.W."/>
            <person name="Vacquier V.D."/>
        </authorList>
    </citation>
    <scope>NUCLEOTIDE SEQUENCE [LARGE SCALE GENOMIC DNA]</scope>
    <source>
        <strain evidence="1">COL-18-3</strain>
    </source>
</reference>
<dbReference type="PANTHER" id="PTHR44163:SF1">
    <property type="entry name" value="U3 SMALL NUCLEOLAR RNA-ASSOCIATED PROTEIN 4 HOMOLOG"/>
    <property type="match status" value="1"/>
</dbReference>
<accession>A0A1R1PDC9</accession>
<dbReference type="InterPro" id="IPR036322">
    <property type="entry name" value="WD40_repeat_dom_sf"/>
</dbReference>
<dbReference type="EMBL" id="LSSK01000613">
    <property type="protein sequence ID" value="OMH82701.1"/>
    <property type="molecule type" value="Genomic_DNA"/>
</dbReference>
<dbReference type="GO" id="GO:0030686">
    <property type="term" value="C:90S preribosome"/>
    <property type="evidence" value="ECO:0007669"/>
    <property type="project" value="InterPro"/>
</dbReference>
<dbReference type="InterPro" id="IPR015943">
    <property type="entry name" value="WD40/YVTN_repeat-like_dom_sf"/>
</dbReference>
<dbReference type="GO" id="GO:0032040">
    <property type="term" value="C:small-subunit processome"/>
    <property type="evidence" value="ECO:0007669"/>
    <property type="project" value="TreeGrafter"/>
</dbReference>
<dbReference type="GO" id="GO:0000462">
    <property type="term" value="P:maturation of SSU-rRNA from tricistronic rRNA transcript (SSU-rRNA, 5.8S rRNA, LSU-rRNA)"/>
    <property type="evidence" value="ECO:0007669"/>
    <property type="project" value="InterPro"/>
</dbReference>
<organism evidence="1 4">
    <name type="scientific">Zancudomyces culisetae</name>
    <name type="common">Gut fungus</name>
    <name type="synonym">Smittium culisetae</name>
    <dbReference type="NCBI Taxonomy" id="1213189"/>
    <lineage>
        <taxon>Eukaryota</taxon>
        <taxon>Fungi</taxon>
        <taxon>Fungi incertae sedis</taxon>
        <taxon>Zoopagomycota</taxon>
        <taxon>Kickxellomycotina</taxon>
        <taxon>Harpellomycetes</taxon>
        <taxon>Harpellales</taxon>
        <taxon>Legeriomycetaceae</taxon>
        <taxon>Zancudomyces</taxon>
    </lineage>
</organism>
<evidence type="ECO:0000313" key="3">
    <source>
        <dbReference type="EMBL" id="OMH83039.1"/>
    </source>
</evidence>
<keyword evidence="4" id="KW-1185">Reference proteome</keyword>
<sequence length="692" mass="76730">MIWSVVVIKGTRYIASGDSTGSVIFWDIEMEIMVQKIQSHLADILCMGYDESSEALYVSGVDHKLSQFKKVKGIDQWVEKFSKRTHTHDVRAIGIENGNGGRVVTGGVDGRMMVNCEEDNGKFNSTRMPVFPPQNEFISVSKRPDSKGRVIMTMKNHEELKIWKVKVTNDVGEQQAQQLLANHRQQNSACTEKVIVKIDGKSNLVATGVSPSGKYIVVSDTEKVRLFEVLENNENDELAIVKRVDNLLVGRREDKEYVTKIHFAGTDDNENSGEEMIVLATSELNIYVIQNLASISVNNTEGINDKTDNTTGEAASSGNNELVYKKIESHHDEIRKEFTVIGQQRVGGAGSIIGKLRNITGLSTFGESRYLVSIDSGNRIAITDLKTNALVFYSSHTNVVDEGRGGDDGENNTGVIYPINVNTIVNNNLVSLILGYNNNTISVLALAMASANKSKKSHEDAAKLKLKQNFGSILEIKEKYPINKILTSNGSVYVYGVNYIYKVDITSLLADATTAGKSAVNNGLENVTVKNIDENNKHVNKIINQSIEHYNLFLTNNSNKVNLLKRKISTLLKKTNDKDNDLEYLTSQTLKKIRILGCDIDQSIAIPAKTSSNDVSESSQASNLTYKAEIGKGNVIFVTKKYNSIMFVDFIQNSSASSSSNDKPVLFMVQRYWFDTLSALPKSFEGHKKFNR</sequence>